<feature type="domain" description="ABC-2 type transporter transmembrane" evidence="7">
    <location>
        <begin position="24"/>
        <end position="718"/>
    </location>
</feature>
<dbReference type="InterPro" id="IPR051328">
    <property type="entry name" value="T7SS_ABC-Transporter"/>
</dbReference>
<proteinExistence type="predicted"/>
<sequence>MKNIWKIFTKDVKQLVKQPFALIIIIGLCVIPSLYAWFNIFANWDPYANTGGIPVAVVSLDQDYTLKDGSVVNMGESVLESLHSNTSVKWIFPDTEEEAEEGVEAGKYYAAIVITDKFTYSMYNAFSDDFENPALIYYQNQKSNAIATKITDTVAGTLQNTINETFIKVAATTIFEESNSVSAQVQGGSYVDEFRADLAELNDNLKEYSAMIDSFRAGNTRLEAAITHVNYEIPAMQKKLDATTASLNQSSQNLSSTRDTLADFSNNIDTSMANINNSLENMKKTLDASKLADDTAQMTKDLNKVARDTNTLNGQVNDLLAVLLQQKLQGSVSGGDASVSGGNAGAGGNGGSAASDAAIEALKAMQKELDMMNTVVGSVLEATDEQAAEKAKVNVNNAMNNLKSVIDSCENNVSNMQGIYKNNLVPQMQRVLTNMTDSLNQVTGLVNTLSNTVKNVGVVMEGVGDAVDGTSESLGQIQSVVDSISDKLTDLTEQLEGASEEEMMDILVRFLGGDPDSLGAYFASPVTMETVAMYPVATYGSAMTPFYSTLAIWVGSTILVALVKVKASPKGLENAQSYQLYFGRYLLFFLLAQIQAAIIVAGDLWLLKVNIVEPALFFLAASFTATAFSLLIYSLTLAFGDVGKAVCVIVMVLQIAGSSGTFPIELLPDTYQKIYIFFPFPYAITAMREALAGMYGTAYMEALAKLILFMLEGLLIGLVIRIPFVKLNHFVEERMEDTELM</sequence>
<dbReference type="InterPro" id="IPR017500">
    <property type="entry name" value="Phage_infect_YhgE_N"/>
</dbReference>
<evidence type="ECO:0000313" key="8">
    <source>
        <dbReference type="EMBL" id="MST57354.1"/>
    </source>
</evidence>
<dbReference type="Gene3D" id="3.40.1710.10">
    <property type="entry name" value="abc type-2 transporter like domain"/>
    <property type="match status" value="1"/>
</dbReference>
<protein>
    <submittedName>
        <fullName evidence="8">YhgE/Pip domain-containing protein</fullName>
    </submittedName>
</protein>
<dbReference type="GO" id="GO:0140359">
    <property type="term" value="F:ABC-type transporter activity"/>
    <property type="evidence" value="ECO:0007669"/>
    <property type="project" value="InterPro"/>
</dbReference>
<evidence type="ECO:0000313" key="9">
    <source>
        <dbReference type="Proteomes" id="UP000476055"/>
    </source>
</evidence>
<dbReference type="GO" id="GO:0016020">
    <property type="term" value="C:membrane"/>
    <property type="evidence" value="ECO:0007669"/>
    <property type="project" value="UniProtKB-SubCell"/>
</dbReference>
<dbReference type="RefSeq" id="WP_154495326.1">
    <property type="nucleotide sequence ID" value="NZ_VUMU01000003.1"/>
</dbReference>
<keyword evidence="5" id="KW-0175">Coiled coil</keyword>
<keyword evidence="4 6" id="KW-0472">Membrane</keyword>
<keyword evidence="2 6" id="KW-0812">Transmembrane</keyword>
<comment type="caution">
    <text evidence="8">The sequence shown here is derived from an EMBL/GenBank/DDBJ whole genome shotgun (WGS) entry which is preliminary data.</text>
</comment>
<organism evidence="8 9">
    <name type="scientific">Waltera intestinalis</name>
    <dbReference type="NCBI Taxonomy" id="2606635"/>
    <lineage>
        <taxon>Bacteria</taxon>
        <taxon>Bacillati</taxon>
        <taxon>Bacillota</taxon>
        <taxon>Clostridia</taxon>
        <taxon>Lachnospirales</taxon>
        <taxon>Lachnospiraceae</taxon>
        <taxon>Waltera</taxon>
    </lineage>
</organism>
<evidence type="ECO:0000256" key="2">
    <source>
        <dbReference type="ARBA" id="ARBA00022692"/>
    </source>
</evidence>
<keyword evidence="3 6" id="KW-1133">Transmembrane helix</keyword>
<accession>A0A6L5YGE1</accession>
<dbReference type="NCBIfam" id="TIGR03062">
    <property type="entry name" value="pip_yhgE_Cterm"/>
    <property type="match status" value="1"/>
</dbReference>
<evidence type="ECO:0000256" key="5">
    <source>
        <dbReference type="SAM" id="Coils"/>
    </source>
</evidence>
<gene>
    <name evidence="8" type="ORF">FYJ59_03710</name>
</gene>
<evidence type="ECO:0000256" key="4">
    <source>
        <dbReference type="ARBA" id="ARBA00023136"/>
    </source>
</evidence>
<dbReference type="PANTHER" id="PTHR43077:SF10">
    <property type="entry name" value="TRANSPORT PERMEASE PROTEIN"/>
    <property type="match status" value="1"/>
</dbReference>
<name>A0A6L5YGE1_9FIRM</name>
<dbReference type="InterPro" id="IPR013525">
    <property type="entry name" value="ABC2_TM"/>
</dbReference>
<dbReference type="PANTHER" id="PTHR43077">
    <property type="entry name" value="TRANSPORT PERMEASE YVFS-RELATED"/>
    <property type="match status" value="1"/>
</dbReference>
<dbReference type="Gene3D" id="1.10.287.130">
    <property type="match status" value="1"/>
</dbReference>
<feature type="transmembrane region" description="Helical" evidence="6">
    <location>
        <begin position="611"/>
        <end position="633"/>
    </location>
</feature>
<evidence type="ECO:0000259" key="7">
    <source>
        <dbReference type="Pfam" id="PF12698"/>
    </source>
</evidence>
<feature type="transmembrane region" description="Helical" evidence="6">
    <location>
        <begin position="546"/>
        <end position="565"/>
    </location>
</feature>
<feature type="coiled-coil region" evidence="5">
    <location>
        <begin position="191"/>
        <end position="218"/>
    </location>
</feature>
<feature type="transmembrane region" description="Helical" evidence="6">
    <location>
        <begin position="20"/>
        <end position="38"/>
    </location>
</feature>
<comment type="subcellular location">
    <subcellularLocation>
        <location evidence="1">Membrane</location>
        <topology evidence="1">Multi-pass membrane protein</topology>
    </subcellularLocation>
</comment>
<dbReference type="AlphaFoldDB" id="A0A6L5YGE1"/>
<reference evidence="8 9" key="1">
    <citation type="submission" date="2019-08" db="EMBL/GenBank/DDBJ databases">
        <title>In-depth cultivation of the pig gut microbiome towards novel bacterial diversity and tailored functional studies.</title>
        <authorList>
            <person name="Wylensek D."/>
            <person name="Hitch T.C.A."/>
            <person name="Clavel T."/>
        </authorList>
    </citation>
    <scope>NUCLEOTIDE SEQUENCE [LARGE SCALE GENOMIC DNA]</scope>
    <source>
        <strain evidence="8 9">WCA3-601-WT-6H</strain>
    </source>
</reference>
<feature type="transmembrane region" description="Helical" evidence="6">
    <location>
        <begin position="585"/>
        <end position="605"/>
    </location>
</feature>
<keyword evidence="9" id="KW-1185">Reference proteome</keyword>
<evidence type="ECO:0000256" key="3">
    <source>
        <dbReference type="ARBA" id="ARBA00022989"/>
    </source>
</evidence>
<dbReference type="EMBL" id="VUMU01000003">
    <property type="protein sequence ID" value="MST57354.1"/>
    <property type="molecule type" value="Genomic_DNA"/>
</dbReference>
<evidence type="ECO:0000256" key="1">
    <source>
        <dbReference type="ARBA" id="ARBA00004141"/>
    </source>
</evidence>
<dbReference type="Pfam" id="PF12698">
    <property type="entry name" value="ABC2_membrane_3"/>
    <property type="match status" value="1"/>
</dbReference>
<feature type="transmembrane region" description="Helical" evidence="6">
    <location>
        <begin position="674"/>
        <end position="691"/>
    </location>
</feature>
<dbReference type="Proteomes" id="UP000476055">
    <property type="component" value="Unassembled WGS sequence"/>
</dbReference>
<dbReference type="InterPro" id="IPR017501">
    <property type="entry name" value="Phage_infect_YhgE_C"/>
</dbReference>
<dbReference type="NCBIfam" id="TIGR03061">
    <property type="entry name" value="pip_yhgE_Nterm"/>
    <property type="match status" value="1"/>
</dbReference>
<feature type="transmembrane region" description="Helical" evidence="6">
    <location>
        <begin position="645"/>
        <end position="662"/>
    </location>
</feature>
<evidence type="ECO:0000256" key="6">
    <source>
        <dbReference type="SAM" id="Phobius"/>
    </source>
</evidence>
<feature type="transmembrane region" description="Helical" evidence="6">
    <location>
        <begin position="703"/>
        <end position="724"/>
    </location>
</feature>